<dbReference type="Pfam" id="PF06689">
    <property type="entry name" value="zf-C4_ClpX"/>
    <property type="match status" value="1"/>
</dbReference>
<dbReference type="Gene3D" id="1.10.8.60">
    <property type="match status" value="1"/>
</dbReference>
<name>A0NKS6_OENOE</name>
<dbReference type="GO" id="GO:0008270">
    <property type="term" value="F:zinc ion binding"/>
    <property type="evidence" value="ECO:0007669"/>
    <property type="project" value="UniProtKB-UniRule"/>
</dbReference>
<accession>A0NKS6</accession>
<dbReference type="PANTHER" id="PTHR48102">
    <property type="entry name" value="ATP-DEPENDENT CLP PROTEASE ATP-BINDING SUBUNIT CLPX-LIKE, MITOCHONDRIAL-RELATED"/>
    <property type="match status" value="1"/>
</dbReference>
<gene>
    <name evidence="6 9" type="primary">clpX</name>
    <name evidence="9" type="ORF">OENOO_64084</name>
</gene>
<dbReference type="GO" id="GO:0009376">
    <property type="term" value="C:HslUV protease complex"/>
    <property type="evidence" value="ECO:0007669"/>
    <property type="project" value="TreeGrafter"/>
</dbReference>
<dbReference type="GO" id="GO:0140662">
    <property type="term" value="F:ATP-dependent protein folding chaperone"/>
    <property type="evidence" value="ECO:0007669"/>
    <property type="project" value="InterPro"/>
</dbReference>
<dbReference type="EMBL" id="AAUV01000059">
    <property type="protein sequence ID" value="EAV38966.1"/>
    <property type="molecule type" value="Genomic_DNA"/>
</dbReference>
<reference evidence="9 10" key="1">
    <citation type="submission" date="2006-11" db="EMBL/GenBank/DDBJ databases">
        <authorList>
            <consortium name="Laboratoire de Microbiologie (Universite Bourgogne)"/>
            <consortium name="GENOME Express"/>
            <consortium name="UMR Oenologie Ampelologie (Universite Bordeaux 2)"/>
            <person name="Guzzo J."/>
        </authorList>
    </citation>
    <scope>NUCLEOTIDE SEQUENCE [LARGE SCALE GENOMIC DNA]</scope>
    <source>
        <strain evidence="9 10">ATCC BAA-1163</strain>
    </source>
</reference>
<dbReference type="SUPFAM" id="SSF52540">
    <property type="entry name" value="P-loop containing nucleoside triphosphate hydrolases"/>
    <property type="match status" value="1"/>
</dbReference>
<keyword evidence="1 6" id="KW-0479">Metal-binding</keyword>
<comment type="subunit">
    <text evidence="6">Component of the ClpX-ClpP complex. Forms a hexameric ring that, in the presence of ATP, binds to fourteen ClpP subunits assembled into a disk-like structure with a central cavity, resembling the structure of eukaryotic proteasomes.</text>
</comment>
<evidence type="ECO:0000259" key="8">
    <source>
        <dbReference type="PROSITE" id="PS51902"/>
    </source>
</evidence>
<dbReference type="InterPro" id="IPR019489">
    <property type="entry name" value="Clp_ATPase_C"/>
</dbReference>
<dbReference type="NCBIfam" id="TIGR00382">
    <property type="entry name" value="clpX"/>
    <property type="match status" value="1"/>
</dbReference>
<dbReference type="GO" id="GO:0005524">
    <property type="term" value="F:ATP binding"/>
    <property type="evidence" value="ECO:0007669"/>
    <property type="project" value="UniProtKB-UniRule"/>
</dbReference>
<evidence type="ECO:0000256" key="1">
    <source>
        <dbReference type="ARBA" id="ARBA00022723"/>
    </source>
</evidence>
<dbReference type="InterPro" id="IPR003959">
    <property type="entry name" value="ATPase_AAA_core"/>
</dbReference>
<dbReference type="InterPro" id="IPR059188">
    <property type="entry name" value="Znf_CLPX-like"/>
</dbReference>
<dbReference type="GO" id="GO:0051603">
    <property type="term" value="P:proteolysis involved in protein catabolic process"/>
    <property type="evidence" value="ECO:0007669"/>
    <property type="project" value="TreeGrafter"/>
</dbReference>
<proteinExistence type="inferred from homology"/>
<dbReference type="InterPro" id="IPR010603">
    <property type="entry name" value="Znf_CppX_C4"/>
</dbReference>
<dbReference type="PANTHER" id="PTHR48102:SF7">
    <property type="entry name" value="ATP-DEPENDENT CLP PROTEASE ATP-BINDING SUBUNIT CLPX-LIKE, MITOCHONDRIAL"/>
    <property type="match status" value="1"/>
</dbReference>
<dbReference type="InterPro" id="IPR027417">
    <property type="entry name" value="P-loop_NTPase"/>
</dbReference>
<keyword evidence="2 6" id="KW-0547">Nucleotide-binding</keyword>
<dbReference type="Proteomes" id="UP000003346">
    <property type="component" value="Unassembled WGS sequence"/>
</dbReference>
<dbReference type="InterPro" id="IPR003593">
    <property type="entry name" value="AAA+_ATPase"/>
</dbReference>
<dbReference type="GO" id="GO:0051082">
    <property type="term" value="F:unfolded protein binding"/>
    <property type="evidence" value="ECO:0007669"/>
    <property type="project" value="UniProtKB-UniRule"/>
</dbReference>
<evidence type="ECO:0000256" key="6">
    <source>
        <dbReference type="HAMAP-Rule" id="MF_00175"/>
    </source>
</evidence>
<dbReference type="GO" id="GO:0008233">
    <property type="term" value="F:peptidase activity"/>
    <property type="evidence" value="ECO:0007669"/>
    <property type="project" value="UniProtKB-KW"/>
</dbReference>
<dbReference type="SMART" id="SM00994">
    <property type="entry name" value="zf-C4_ClpX"/>
    <property type="match status" value="1"/>
</dbReference>
<dbReference type="FunFam" id="1.10.8.60:FF:000002">
    <property type="entry name" value="ATP-dependent Clp protease ATP-binding subunit ClpX"/>
    <property type="match status" value="1"/>
</dbReference>
<feature type="binding site" evidence="6 7">
    <location>
        <position position="23"/>
    </location>
    <ligand>
        <name>Zn(2+)</name>
        <dbReference type="ChEBI" id="CHEBI:29105"/>
    </ligand>
</feature>
<feature type="binding site" evidence="6 7">
    <location>
        <position position="26"/>
    </location>
    <ligand>
        <name>Zn(2+)</name>
        <dbReference type="ChEBI" id="CHEBI:29105"/>
    </ligand>
</feature>
<dbReference type="HOGENOM" id="CLU_014218_8_2_9"/>
<evidence type="ECO:0000256" key="2">
    <source>
        <dbReference type="ARBA" id="ARBA00022741"/>
    </source>
</evidence>
<keyword evidence="9" id="KW-0645">Protease</keyword>
<keyword evidence="9" id="KW-0378">Hydrolase</keyword>
<dbReference type="GO" id="GO:0051301">
    <property type="term" value="P:cell division"/>
    <property type="evidence" value="ECO:0007669"/>
    <property type="project" value="TreeGrafter"/>
</dbReference>
<dbReference type="NCBIfam" id="NF003745">
    <property type="entry name" value="PRK05342.1"/>
    <property type="match status" value="1"/>
</dbReference>
<dbReference type="HAMAP" id="MF_00175">
    <property type="entry name" value="ClpX"/>
    <property type="match status" value="1"/>
</dbReference>
<evidence type="ECO:0000313" key="10">
    <source>
        <dbReference type="Proteomes" id="UP000003346"/>
    </source>
</evidence>
<feature type="domain" description="ClpX-type ZB" evidence="8">
    <location>
        <begin position="11"/>
        <end position="64"/>
    </location>
</feature>
<dbReference type="InterPro" id="IPR038366">
    <property type="entry name" value="Znf_CppX_C4_sf"/>
</dbReference>
<dbReference type="InterPro" id="IPR050052">
    <property type="entry name" value="ATP-dep_Clp_protease_ClpX"/>
</dbReference>
<feature type="binding site" evidence="6">
    <location>
        <begin position="129"/>
        <end position="136"/>
    </location>
    <ligand>
        <name>ATP</name>
        <dbReference type="ChEBI" id="CHEBI:30616"/>
    </ligand>
</feature>
<comment type="function">
    <text evidence="6">ATP-dependent specificity component of the Clp protease. It directs the protease to specific substrates. Can perform chaperone functions in the absence of ClpP.</text>
</comment>
<organism evidence="9 10">
    <name type="scientific">Oenococcus oeni ATCC BAA-1163</name>
    <dbReference type="NCBI Taxonomy" id="379360"/>
    <lineage>
        <taxon>Bacteria</taxon>
        <taxon>Bacillati</taxon>
        <taxon>Bacillota</taxon>
        <taxon>Bacilli</taxon>
        <taxon>Lactobacillales</taxon>
        <taxon>Lactobacillaceae</taxon>
        <taxon>Oenococcus</taxon>
    </lineage>
</organism>
<dbReference type="InterPro" id="IPR004487">
    <property type="entry name" value="Clp_protease_ATP-bd_su_ClpX"/>
</dbReference>
<comment type="caution">
    <text evidence="9">The sequence shown here is derived from an EMBL/GenBank/DDBJ whole genome shotgun (WGS) entry which is preliminary data.</text>
</comment>
<dbReference type="AlphaFoldDB" id="A0NKS6"/>
<dbReference type="InterPro" id="IPR046425">
    <property type="entry name" value="ClpX_bact"/>
</dbReference>
<keyword evidence="3 6" id="KW-0862">Zinc</keyword>
<evidence type="ECO:0000256" key="4">
    <source>
        <dbReference type="ARBA" id="ARBA00022840"/>
    </source>
</evidence>
<dbReference type="SMART" id="SM00382">
    <property type="entry name" value="AAA"/>
    <property type="match status" value="1"/>
</dbReference>
<dbReference type="GO" id="GO:0016887">
    <property type="term" value="F:ATP hydrolysis activity"/>
    <property type="evidence" value="ECO:0007669"/>
    <property type="project" value="InterPro"/>
</dbReference>
<keyword evidence="4 6" id="KW-0067">ATP-binding</keyword>
<comment type="similarity">
    <text evidence="6 7">Belongs to the ClpX chaperone family.</text>
</comment>
<dbReference type="GO" id="GO:0046983">
    <property type="term" value="F:protein dimerization activity"/>
    <property type="evidence" value="ECO:0007669"/>
    <property type="project" value="UniProtKB-UniRule"/>
</dbReference>
<dbReference type="SMART" id="SM01086">
    <property type="entry name" value="ClpB_D2-small"/>
    <property type="match status" value="1"/>
</dbReference>
<keyword evidence="5 6" id="KW-0143">Chaperone</keyword>
<dbReference type="Pfam" id="PF07724">
    <property type="entry name" value="AAA_2"/>
    <property type="match status" value="1"/>
</dbReference>
<dbReference type="CDD" id="cd19497">
    <property type="entry name" value="RecA-like_ClpX"/>
    <property type="match status" value="1"/>
</dbReference>
<dbReference type="Gene3D" id="6.20.220.10">
    <property type="entry name" value="ClpX chaperone, C4-type zinc finger domain"/>
    <property type="match status" value="1"/>
</dbReference>
<evidence type="ECO:0000256" key="5">
    <source>
        <dbReference type="ARBA" id="ARBA00023186"/>
    </source>
</evidence>
<evidence type="ECO:0000256" key="3">
    <source>
        <dbReference type="ARBA" id="ARBA00022833"/>
    </source>
</evidence>
<evidence type="ECO:0000313" key="9">
    <source>
        <dbReference type="EMBL" id="EAV38966.1"/>
    </source>
</evidence>
<dbReference type="Pfam" id="PF10431">
    <property type="entry name" value="ClpB_D2-small"/>
    <property type="match status" value="1"/>
</dbReference>
<protein>
    <recommendedName>
        <fullName evidence="6">ATP-dependent Clp protease ATP-binding subunit ClpX</fullName>
    </recommendedName>
</protein>
<feature type="binding site" evidence="6 7">
    <location>
        <position position="45"/>
    </location>
    <ligand>
        <name>Zn(2+)</name>
        <dbReference type="ChEBI" id="CHEBI:29105"/>
    </ligand>
</feature>
<evidence type="ECO:0000256" key="7">
    <source>
        <dbReference type="PROSITE-ProRule" id="PRU01250"/>
    </source>
</evidence>
<dbReference type="SUPFAM" id="SSF57716">
    <property type="entry name" value="Glucocorticoid receptor-like (DNA-binding domain)"/>
    <property type="match status" value="1"/>
</dbReference>
<dbReference type="FunFam" id="3.40.50.300:FF:000005">
    <property type="entry name" value="ATP-dependent Clp protease ATP-binding subunit ClpX"/>
    <property type="match status" value="1"/>
</dbReference>
<dbReference type="Gene3D" id="3.40.50.300">
    <property type="entry name" value="P-loop containing nucleotide triphosphate hydrolases"/>
    <property type="match status" value="1"/>
</dbReference>
<sequence length="429" mass="47371">MYYANFVIIKSMDVESIQPTLACSFCGKRQDQVKKLIAGPGVYICDECVALAQHIIDQELEHEQQALVLDDLPTPIELVKHLNEYVIGQEEAKKTLAVAVYNHYKRVNESLQHKSDVELQKSNILLIGPTGSGKTYLAQSLAKMLDVPFAIADATTLTEAGYVGEDVENVVLKLLQAADFDVEKAQRGIIYIDEIDKIAKKSENVSITRDVSGEGVQQSLLKLLEGTISSVPPQGGRKHPQQEYIQVDTSNILFIVGGAFDGIEDVIRDRLGESMIGFGHEDQQEKQQFNKKNPLTQLTDQDVIKFGLIPEFLGRLPIISILNPLYEDDLVKILTKPKNALVKQYKALLALDGVQLVFDPKALKEMAKIAIDKKSGARGLRSIMESTMKETMYEIPSKPDVAKVLVTKAAVDGKAQPKIISISKKALAS</sequence>
<dbReference type="PROSITE" id="PS51902">
    <property type="entry name" value="CLPX_ZB"/>
    <property type="match status" value="1"/>
</dbReference>
<feature type="binding site" evidence="6 7">
    <location>
        <position position="48"/>
    </location>
    <ligand>
        <name>Zn(2+)</name>
        <dbReference type="ChEBI" id="CHEBI:29105"/>
    </ligand>
</feature>